<sequence length="31" mass="3886">MDSYSLSHSRYKCQYHVVFIPKYRKRIMYGK</sequence>
<reference evidence="2 7" key="1">
    <citation type="submission" date="2019-08" db="EMBL/GenBank/DDBJ databases">
        <title>In-depth cultivation of the pig gut microbiome towards novel bacterial diversity and tailored functional studies.</title>
        <authorList>
            <person name="Wylensek D."/>
            <person name="Hitch T.C.A."/>
            <person name="Clavel T."/>
        </authorList>
    </citation>
    <scope>NUCLEOTIDE SEQUENCE [LARGE SCALE GENOMIC DNA]</scope>
    <source>
        <strain evidence="2 7">BSM-380-WT-5A</strain>
    </source>
</reference>
<evidence type="ECO:0000313" key="5">
    <source>
        <dbReference type="EMBL" id="MST67921.1"/>
    </source>
</evidence>
<dbReference type="InterPro" id="IPR036515">
    <property type="entry name" value="Transposase_17_sf"/>
</dbReference>
<dbReference type="GO" id="GO:0006313">
    <property type="term" value="P:DNA transposition"/>
    <property type="evidence" value="ECO:0007669"/>
    <property type="project" value="InterPro"/>
</dbReference>
<dbReference type="EMBL" id="VUMS01000045">
    <property type="protein sequence ID" value="MST67814.1"/>
    <property type="molecule type" value="Genomic_DNA"/>
</dbReference>
<gene>
    <name evidence="1" type="ORF">FYJ57_09555</name>
    <name evidence="2" type="ORF">FYJ57_13305</name>
    <name evidence="3" type="ORF">FYJ57_14145</name>
    <name evidence="4" type="ORF">FYJ57_14575</name>
    <name evidence="5" type="ORF">FYJ57_14745</name>
    <name evidence="6" type="ORF">FYJ57_14935</name>
</gene>
<evidence type="ECO:0000313" key="3">
    <source>
        <dbReference type="EMBL" id="MST67814.1"/>
    </source>
</evidence>
<dbReference type="EMBL" id="VUMS01000053">
    <property type="protein sequence ID" value="MST67891.1"/>
    <property type="molecule type" value="Genomic_DNA"/>
</dbReference>
<name>A0A7X2P534_9FIRM</name>
<comment type="caution">
    <text evidence="2">The sequence shown here is derived from an EMBL/GenBank/DDBJ whole genome shotgun (WGS) entry which is preliminary data.</text>
</comment>
<dbReference type="Proteomes" id="UP000440513">
    <property type="component" value="Unassembled WGS sequence"/>
</dbReference>
<dbReference type="Gene3D" id="3.30.70.1290">
    <property type="entry name" value="Transposase IS200-like"/>
    <property type="match status" value="1"/>
</dbReference>
<evidence type="ECO:0000313" key="2">
    <source>
        <dbReference type="EMBL" id="MST67665.1"/>
    </source>
</evidence>
<dbReference type="AlphaFoldDB" id="A0A7X2P534"/>
<dbReference type="EMBL" id="VUMS01000057">
    <property type="protein sequence ID" value="MST67921.1"/>
    <property type="molecule type" value="Genomic_DNA"/>
</dbReference>
<keyword evidence="7" id="KW-1185">Reference proteome</keyword>
<dbReference type="SUPFAM" id="SSF143422">
    <property type="entry name" value="Transposase IS200-like"/>
    <property type="match status" value="1"/>
</dbReference>
<dbReference type="EMBL" id="VUMS01000034">
    <property type="protein sequence ID" value="MST67665.1"/>
    <property type="molecule type" value="Genomic_DNA"/>
</dbReference>
<dbReference type="EMBL" id="VUMS01000015">
    <property type="protein sequence ID" value="MST66962.1"/>
    <property type="molecule type" value="Genomic_DNA"/>
</dbReference>
<protein>
    <submittedName>
        <fullName evidence="2">IS200/IS605 family transposase</fullName>
    </submittedName>
</protein>
<proteinExistence type="predicted"/>
<evidence type="ECO:0000313" key="4">
    <source>
        <dbReference type="EMBL" id="MST67891.1"/>
    </source>
</evidence>
<evidence type="ECO:0000313" key="7">
    <source>
        <dbReference type="Proteomes" id="UP000440513"/>
    </source>
</evidence>
<accession>A0A7X2P534</accession>
<organism evidence="2 7">
    <name type="scientific">Oliverpabstia intestinalis</name>
    <dbReference type="NCBI Taxonomy" id="2606633"/>
    <lineage>
        <taxon>Bacteria</taxon>
        <taxon>Bacillati</taxon>
        <taxon>Bacillota</taxon>
        <taxon>Clostridia</taxon>
        <taxon>Lachnospirales</taxon>
        <taxon>Lachnospiraceae</taxon>
        <taxon>Oliverpabstia</taxon>
    </lineage>
</organism>
<evidence type="ECO:0000313" key="6">
    <source>
        <dbReference type="EMBL" id="MST67954.1"/>
    </source>
</evidence>
<evidence type="ECO:0000313" key="1">
    <source>
        <dbReference type="EMBL" id="MST66962.1"/>
    </source>
</evidence>
<dbReference type="EMBL" id="VUMS01000064">
    <property type="protein sequence ID" value="MST67954.1"/>
    <property type="molecule type" value="Genomic_DNA"/>
</dbReference>
<dbReference type="GO" id="GO:0004803">
    <property type="term" value="F:transposase activity"/>
    <property type="evidence" value="ECO:0007669"/>
    <property type="project" value="InterPro"/>
</dbReference>
<dbReference type="GO" id="GO:0003677">
    <property type="term" value="F:DNA binding"/>
    <property type="evidence" value="ECO:0007669"/>
    <property type="project" value="InterPro"/>
</dbReference>
<feature type="non-terminal residue" evidence="2">
    <location>
        <position position="31"/>
    </location>
</feature>